<dbReference type="OrthoDB" id="5419162at2759"/>
<evidence type="ECO:0008006" key="4">
    <source>
        <dbReference type="Google" id="ProtNLM"/>
    </source>
</evidence>
<dbReference type="EMBL" id="JAACFV010000040">
    <property type="protein sequence ID" value="KAF7509494.1"/>
    <property type="molecule type" value="Genomic_DNA"/>
</dbReference>
<comment type="caution">
    <text evidence="2">The sequence shown here is derived from an EMBL/GenBank/DDBJ whole genome shotgun (WGS) entry which is preliminary data.</text>
</comment>
<protein>
    <recommendedName>
        <fullName evidence="4">Conidiation-specific protein 6</fullName>
    </recommendedName>
</protein>
<feature type="region of interest" description="Disordered" evidence="1">
    <location>
        <begin position="1"/>
        <end position="30"/>
    </location>
</feature>
<dbReference type="Pfam" id="PF10346">
    <property type="entry name" value="Con-6"/>
    <property type="match status" value="1"/>
</dbReference>
<dbReference type="Proteomes" id="UP000606974">
    <property type="component" value="Unassembled WGS sequence"/>
</dbReference>
<evidence type="ECO:0000313" key="3">
    <source>
        <dbReference type="Proteomes" id="UP000606974"/>
    </source>
</evidence>
<organism evidence="2 3">
    <name type="scientific">Endocarpon pusillum</name>
    <dbReference type="NCBI Taxonomy" id="364733"/>
    <lineage>
        <taxon>Eukaryota</taxon>
        <taxon>Fungi</taxon>
        <taxon>Dikarya</taxon>
        <taxon>Ascomycota</taxon>
        <taxon>Pezizomycotina</taxon>
        <taxon>Eurotiomycetes</taxon>
        <taxon>Chaetothyriomycetidae</taxon>
        <taxon>Verrucariales</taxon>
        <taxon>Verrucariaceae</taxon>
        <taxon>Endocarpon</taxon>
    </lineage>
</organism>
<reference evidence="2" key="1">
    <citation type="submission" date="2020-02" db="EMBL/GenBank/DDBJ databases">
        <authorList>
            <person name="Palmer J.M."/>
        </authorList>
    </citation>
    <scope>NUCLEOTIDE SEQUENCE</scope>
    <source>
        <strain evidence="2">EPUS1.4</strain>
        <tissue evidence="2">Thallus</tissue>
    </source>
</reference>
<feature type="compositionally biased region" description="Polar residues" evidence="1">
    <location>
        <begin position="1"/>
        <end position="10"/>
    </location>
</feature>
<evidence type="ECO:0000313" key="2">
    <source>
        <dbReference type="EMBL" id="KAF7509494.1"/>
    </source>
</evidence>
<evidence type="ECO:0000256" key="1">
    <source>
        <dbReference type="SAM" id="MobiDB-lite"/>
    </source>
</evidence>
<accession>A0A8H7ALC4</accession>
<dbReference type="InterPro" id="IPR018824">
    <property type="entry name" value="Conidiation-specific_6"/>
</dbReference>
<sequence>MADNLRSNDPSPEKVLGDKAVGGVDADKDHVPNVVSGLKATLNNDNVSEAAKHEAEVKLHGLSKLNEADQGHEGHGHA</sequence>
<gene>
    <name evidence="2" type="ORF">GJ744_007894</name>
</gene>
<keyword evidence="3" id="KW-1185">Reference proteome</keyword>
<name>A0A8H7ALC4_9EURO</name>
<proteinExistence type="predicted"/>
<dbReference type="AlphaFoldDB" id="A0A8H7ALC4"/>